<dbReference type="SMART" id="SM00320">
    <property type="entry name" value="WD40"/>
    <property type="match status" value="5"/>
</dbReference>
<evidence type="ECO:0000313" key="5">
    <source>
        <dbReference type="Proteomes" id="UP000242474"/>
    </source>
</evidence>
<dbReference type="Pfam" id="PF12234">
    <property type="entry name" value="Rav1p_C"/>
    <property type="match status" value="1"/>
</dbReference>
<dbReference type="OrthoDB" id="10261039at2759"/>
<dbReference type="InterPro" id="IPR036322">
    <property type="entry name" value="WD40_repeat_dom_sf"/>
</dbReference>
<proteinExistence type="predicted"/>
<evidence type="ECO:0000313" key="4">
    <source>
        <dbReference type="EMBL" id="PIA17396.1"/>
    </source>
</evidence>
<feature type="region of interest" description="Disordered" evidence="2">
    <location>
        <begin position="297"/>
        <end position="331"/>
    </location>
</feature>
<dbReference type="InterPro" id="IPR022033">
    <property type="entry name" value="Rav1p_C"/>
</dbReference>
<keyword evidence="5" id="KW-1185">Reference proteome</keyword>
<name>A0A2G5BEE8_COERN</name>
<dbReference type="Gene3D" id="2.130.10.10">
    <property type="entry name" value="YVTN repeat-like/Quinoprotein amine dehydrogenase"/>
    <property type="match status" value="2"/>
</dbReference>
<dbReference type="EMBL" id="KZ303494">
    <property type="protein sequence ID" value="PIA17396.1"/>
    <property type="molecule type" value="Genomic_DNA"/>
</dbReference>
<dbReference type="GO" id="GO:0043291">
    <property type="term" value="C:RAVE complex"/>
    <property type="evidence" value="ECO:0007669"/>
    <property type="project" value="TreeGrafter"/>
</dbReference>
<dbReference type="PANTHER" id="PTHR13950">
    <property type="entry name" value="RABCONNECTIN-RELATED"/>
    <property type="match status" value="1"/>
</dbReference>
<feature type="compositionally biased region" description="Polar residues" evidence="2">
    <location>
        <begin position="358"/>
        <end position="375"/>
    </location>
</feature>
<reference evidence="4 5" key="1">
    <citation type="journal article" date="2015" name="Genome Biol. Evol.">
        <title>Phylogenomic analyses indicate that early fungi evolved digesting cell walls of algal ancestors of land plants.</title>
        <authorList>
            <person name="Chang Y."/>
            <person name="Wang S."/>
            <person name="Sekimoto S."/>
            <person name="Aerts A.L."/>
            <person name="Choi C."/>
            <person name="Clum A."/>
            <person name="LaButti K.M."/>
            <person name="Lindquist E.A."/>
            <person name="Yee Ngan C."/>
            <person name="Ohm R.A."/>
            <person name="Salamov A.A."/>
            <person name="Grigoriev I.V."/>
            <person name="Spatafora J.W."/>
            <person name="Berbee M.L."/>
        </authorList>
    </citation>
    <scope>NUCLEOTIDE SEQUENCE [LARGE SCALE GENOMIC DNA]</scope>
    <source>
        <strain evidence="4 5">NRRL 1564</strain>
    </source>
</reference>
<evidence type="ECO:0000256" key="1">
    <source>
        <dbReference type="PROSITE-ProRule" id="PRU00221"/>
    </source>
</evidence>
<accession>A0A2G5BEE8</accession>
<dbReference type="Proteomes" id="UP000242474">
    <property type="component" value="Unassembled WGS sequence"/>
</dbReference>
<protein>
    <recommendedName>
        <fullName evidence="3">RAVE complex protein Rav1 C-terminal domain-containing protein</fullName>
    </recommendedName>
</protein>
<dbReference type="SUPFAM" id="SSF50978">
    <property type="entry name" value="WD40 repeat-like"/>
    <property type="match status" value="2"/>
</dbReference>
<feature type="repeat" description="WD" evidence="1">
    <location>
        <begin position="494"/>
        <end position="526"/>
    </location>
</feature>
<dbReference type="InterPro" id="IPR015943">
    <property type="entry name" value="WD40/YVTN_repeat-like_dom_sf"/>
</dbReference>
<sequence length="1240" mass="138395">MAQCTVYTGRANKGTLLSVAVSGELYIIYASGKDIVVYTSNNVFVQSISDSRVTDTILLLAASPSGILAAACCTRVVVFDLLTVNTLDNHRQAGNAGWNYASYIDIEANSLPGDTRISACKWLDDRRILLAIDSRLYLWEFSGGLWSNTRNWSTGGPVDVLSVVPGQHVFATASFDSPLAKVWQLTGNRGYLRVQYVVHSSAIRDLFWHRNLHAEKTKYQDLTLYSVTREGKLHVWHASAVGGRTTMSLENYFQERFAMVGMLALVQNGASEGPNRQSERSLISAGICCPSLKATQSLSSGSHINDTTNSQSGDGNSRRGLGSVSNKSNRELDFLRERSSTSYSVSSDRMTMARDPSITGSNLAGSEAATESTGDVATTTVTGSFPVVSKKSTATLDWIYAVFSDGSLEVWNVQLPHRHHTLSSARLVVRTLQATVKFDSLLADDMVGKLSQSVLWSSKSESFMLAIEDPTGHIFLFSTVSADRGQLLNLYDLWDGHKEPIFHISVDPYSQRIATHSTEGELLIWDSIESENHAYAISRQMALDGSQIRTIAWAPTDHEFIAATGETVYRLTYKRDIKQWAPCDSSLPSMDSYDRIFTYPADSIEELADASVHSRPYYISTVTTATRATQTWIVTGANRHIELVDRSVLKKTQCFDHASRVMPVAHPFFSRDNIMATFDSSAGKLQIWGIRKSPKFMWFCAKEHRLPCLNVDMIRYNSIDKAAIVSTDKDGLQTVTVWVFSSASRRSHYLPAGTIYPQHNTDRVHEVRWHLTEYAQTYLGIQWNDRIDIYCQERNIDGGWRLIHKIRASEFGPDKNIGSFSFTAAGNPTFSIDRQLFVYTHALQEGKTISDVAYDEHGELPLIHPFVLTELLSWGRVDAVRQLLAMLHDYIRDLIIDSSRDVALPLISMQDLLAASTDESSSHWSVQGQTGHHESSKYAALLSSGLDSDTLTMDEQLPNFGKLTQEKADYVAEKLTEVKIKGLSPIDQARLLSIVGSISASQIKDLPLDSMGIRYLIKLQLLELENKRTRAAAELPYRELNWALHSNSQAILLQLCLQRHASPGLTWESARQMGICVWLSDVSALRDEVDKMARNMFVAAGRDPTKCAIFYLALGKQRLLHGLWRMANTHPEHSKMLAFLSHDFSEPRWRTAAAKNAYVLLSRQRYLDAATFFMLSGKLADAATICITQLHDIQLAIAICRCREGDAGPVLKDILWRHVLPDALKRQDRWLASLAFGLVH</sequence>
<keyword evidence="1" id="KW-0853">WD repeat</keyword>
<dbReference type="InterPro" id="IPR052208">
    <property type="entry name" value="DmX-like/RAVE_component"/>
</dbReference>
<dbReference type="GO" id="GO:0007035">
    <property type="term" value="P:vacuolar acidification"/>
    <property type="evidence" value="ECO:0007669"/>
    <property type="project" value="TreeGrafter"/>
</dbReference>
<feature type="non-terminal residue" evidence="4">
    <location>
        <position position="1240"/>
    </location>
</feature>
<feature type="domain" description="RAVE complex protein Rav1 C-terminal" evidence="3">
    <location>
        <begin position="695"/>
        <end position="1237"/>
    </location>
</feature>
<feature type="compositionally biased region" description="Polar residues" evidence="2">
    <location>
        <begin position="297"/>
        <end position="315"/>
    </location>
</feature>
<organism evidence="4 5">
    <name type="scientific">Coemansia reversa (strain ATCC 12441 / NRRL 1564)</name>
    <dbReference type="NCBI Taxonomy" id="763665"/>
    <lineage>
        <taxon>Eukaryota</taxon>
        <taxon>Fungi</taxon>
        <taxon>Fungi incertae sedis</taxon>
        <taxon>Zoopagomycota</taxon>
        <taxon>Kickxellomycotina</taxon>
        <taxon>Kickxellomycetes</taxon>
        <taxon>Kickxellales</taxon>
        <taxon>Kickxellaceae</taxon>
        <taxon>Coemansia</taxon>
    </lineage>
</organism>
<dbReference type="AlphaFoldDB" id="A0A2G5BEE8"/>
<dbReference type="STRING" id="763665.A0A2G5BEE8"/>
<dbReference type="InterPro" id="IPR001680">
    <property type="entry name" value="WD40_rpt"/>
</dbReference>
<gene>
    <name evidence="4" type="ORF">COEREDRAFT_7362</name>
</gene>
<dbReference type="PROSITE" id="PS50082">
    <property type="entry name" value="WD_REPEATS_2"/>
    <property type="match status" value="1"/>
</dbReference>
<feature type="region of interest" description="Disordered" evidence="2">
    <location>
        <begin position="343"/>
        <end position="375"/>
    </location>
</feature>
<evidence type="ECO:0000259" key="3">
    <source>
        <dbReference type="Pfam" id="PF12234"/>
    </source>
</evidence>
<evidence type="ECO:0000256" key="2">
    <source>
        <dbReference type="SAM" id="MobiDB-lite"/>
    </source>
</evidence>
<dbReference type="PANTHER" id="PTHR13950:SF9">
    <property type="entry name" value="RABCONNECTIN-3A"/>
    <property type="match status" value="1"/>
</dbReference>